<evidence type="ECO:0000313" key="2">
    <source>
        <dbReference type="EMBL" id="NEN53400.1"/>
    </source>
</evidence>
<dbReference type="GO" id="GO:0006355">
    <property type="term" value="P:regulation of DNA-templated transcription"/>
    <property type="evidence" value="ECO:0007669"/>
    <property type="project" value="InterPro"/>
</dbReference>
<dbReference type="SUPFAM" id="SSF47598">
    <property type="entry name" value="Ribbon-helix-helix"/>
    <property type="match status" value="1"/>
</dbReference>
<dbReference type="AlphaFoldDB" id="A0A6P0HCT2"/>
<reference evidence="2 3" key="1">
    <citation type="submission" date="2020-02" db="EMBL/GenBank/DDBJ databases">
        <title>The WGS of Modestobacter muralis DSM 100205.</title>
        <authorList>
            <person name="Jiang Z."/>
        </authorList>
    </citation>
    <scope>NUCLEOTIDE SEQUENCE [LARGE SCALE GENOMIC DNA]</scope>
    <source>
        <strain evidence="2 3">DSM 100205</strain>
    </source>
</reference>
<sequence>MPAGAQPAGPAVSPDGAATAASRNDGTQAAAAAPQEALVKISTRIPPAVHRFIKVVCAEEDLTTQGIAVDALIAHLEKLGHPLPDDLLQMLRPLH</sequence>
<evidence type="ECO:0000313" key="3">
    <source>
        <dbReference type="Proteomes" id="UP000471152"/>
    </source>
</evidence>
<gene>
    <name evidence="2" type="ORF">G3R41_21060</name>
</gene>
<organism evidence="2 3">
    <name type="scientific">Modestobacter muralis</name>
    <dbReference type="NCBI Taxonomy" id="1608614"/>
    <lineage>
        <taxon>Bacteria</taxon>
        <taxon>Bacillati</taxon>
        <taxon>Actinomycetota</taxon>
        <taxon>Actinomycetes</taxon>
        <taxon>Geodermatophilales</taxon>
        <taxon>Geodermatophilaceae</taxon>
        <taxon>Modestobacter</taxon>
    </lineage>
</organism>
<protein>
    <submittedName>
        <fullName evidence="2">Uncharacterized protein</fullName>
    </submittedName>
</protein>
<dbReference type="Proteomes" id="UP000471152">
    <property type="component" value="Unassembled WGS sequence"/>
</dbReference>
<comment type="caution">
    <text evidence="2">The sequence shown here is derived from an EMBL/GenBank/DDBJ whole genome shotgun (WGS) entry which is preliminary data.</text>
</comment>
<accession>A0A6P0HCT2</accession>
<dbReference type="InterPro" id="IPR010985">
    <property type="entry name" value="Ribbon_hlx_hlx"/>
</dbReference>
<name>A0A6P0HCT2_9ACTN</name>
<dbReference type="InterPro" id="IPR013321">
    <property type="entry name" value="Arc_rbn_hlx_hlx"/>
</dbReference>
<feature type="region of interest" description="Disordered" evidence="1">
    <location>
        <begin position="1"/>
        <end position="33"/>
    </location>
</feature>
<proteinExistence type="predicted"/>
<evidence type="ECO:0000256" key="1">
    <source>
        <dbReference type="SAM" id="MobiDB-lite"/>
    </source>
</evidence>
<dbReference type="Gene3D" id="1.10.1220.10">
    <property type="entry name" value="Met repressor-like"/>
    <property type="match status" value="1"/>
</dbReference>
<dbReference type="EMBL" id="JAAGWB010000069">
    <property type="protein sequence ID" value="NEN53400.1"/>
    <property type="molecule type" value="Genomic_DNA"/>
</dbReference>